<gene>
    <name evidence="1" type="ORF">RQP18_03490</name>
</gene>
<proteinExistence type="predicted"/>
<dbReference type="CDD" id="cd10929">
    <property type="entry name" value="CE4_u5"/>
    <property type="match status" value="1"/>
</dbReference>
<dbReference type="InterPro" id="IPR011330">
    <property type="entry name" value="Glyco_hydro/deAcase_b/a-brl"/>
</dbReference>
<evidence type="ECO:0000313" key="1">
    <source>
        <dbReference type="EMBL" id="WZX30260.1"/>
    </source>
</evidence>
<dbReference type="EMBL" id="CP138333">
    <property type="protein sequence ID" value="WZX30260.1"/>
    <property type="molecule type" value="Genomic_DNA"/>
</dbReference>
<dbReference type="SUPFAM" id="SSF88713">
    <property type="entry name" value="Glycoside hydrolase/deacetylase"/>
    <property type="match status" value="1"/>
</dbReference>
<protein>
    <recommendedName>
        <fullName evidence="3">Polysaccharide deacetylase</fullName>
    </recommendedName>
</protein>
<accession>A0ABZ3CK18</accession>
<keyword evidence="2" id="KW-1185">Reference proteome</keyword>
<sequence>MKNGTFIISLDFELYWGYLGITDYNKQFKRFYQTRDIASEMIKLFEKNEMKVTWSTVGFLMVENSKELNELTHHIAKPKYSRRELDNYFNFNHVVEEENFCEGVFFANDIVEELKNSKYQTIGTHSFSHYYCLEDGQTVHEFADDLRIAKEIADEKGIEMSSIVFPRNQFDRDYLNLLKKYGIDTYRGTPDHLIFRPRRHDNYFIRGMRLVDTYLNITGNLTHEHPSPYEELYNIKASRFLKPQNKTNRVMRALQLRRIKNEMTAAAKNNHYYHIWWHPHNFSVSPEENFRFLEDIIDHFKTLEKEYNFSSESMESYVEKVRA</sequence>
<dbReference type="Proteomes" id="UP001455384">
    <property type="component" value="Chromosome"/>
</dbReference>
<evidence type="ECO:0008006" key="3">
    <source>
        <dbReference type="Google" id="ProtNLM"/>
    </source>
</evidence>
<dbReference type="Gene3D" id="3.20.20.370">
    <property type="entry name" value="Glycoside hydrolase/deacetylase"/>
    <property type="match status" value="1"/>
</dbReference>
<evidence type="ECO:0000313" key="2">
    <source>
        <dbReference type="Proteomes" id="UP001455384"/>
    </source>
</evidence>
<name>A0ABZ3CK18_9STAP</name>
<organism evidence="1 2">
    <name type="scientific">Salinicoccus bachuensis</name>
    <dbReference type="NCBI Taxonomy" id="3136731"/>
    <lineage>
        <taxon>Bacteria</taxon>
        <taxon>Bacillati</taxon>
        <taxon>Bacillota</taxon>
        <taxon>Bacilli</taxon>
        <taxon>Bacillales</taxon>
        <taxon>Staphylococcaceae</taxon>
        <taxon>Salinicoccus</taxon>
    </lineage>
</organism>
<reference evidence="2" key="1">
    <citation type="submission" date="2023-10" db="EMBL/GenBank/DDBJ databases">
        <title>Genome analysis and identification of Salinococcus sp. Bachu38 nov., a PGPR from the rhizosphere of Tamarix.</title>
        <authorList>
            <person name="Liang Z."/>
            <person name="Zhang X."/>
            <person name="Jia J."/>
            <person name="Chen X."/>
            <person name="Wang Y."/>
            <person name="Wang Q."/>
            <person name="Wang R."/>
        </authorList>
    </citation>
    <scope>NUCLEOTIDE SEQUENCE [LARGE SCALE GENOMIC DNA]</scope>
    <source>
        <strain evidence="2">Bachu38</strain>
    </source>
</reference>
<dbReference type="RefSeq" id="WP_342388779.1">
    <property type="nucleotide sequence ID" value="NZ_CP138333.2"/>
</dbReference>